<protein>
    <recommendedName>
        <fullName evidence="1">Protein phosphatase</fullName>
        <ecNumber evidence="1">3.1.3.16</ecNumber>
    </recommendedName>
</protein>
<gene>
    <name evidence="6" type="ORF">ACOF00016_LOCUS9073</name>
</gene>
<dbReference type="PANTHER" id="PTHR12320">
    <property type="entry name" value="PROTEIN PHOSPHATASE 2C"/>
    <property type="match status" value="1"/>
</dbReference>
<feature type="signal peptide" evidence="3">
    <location>
        <begin position="1"/>
        <end position="19"/>
    </location>
</feature>
<name>A0A7S3P7Y6_9STRA</name>
<comment type="catalytic activity">
    <reaction evidence="1">
        <text>O-phospho-L-threonyl-[protein] + H2O = L-threonyl-[protein] + phosphate</text>
        <dbReference type="Rhea" id="RHEA:47004"/>
        <dbReference type="Rhea" id="RHEA-COMP:11060"/>
        <dbReference type="Rhea" id="RHEA-COMP:11605"/>
        <dbReference type="ChEBI" id="CHEBI:15377"/>
        <dbReference type="ChEBI" id="CHEBI:30013"/>
        <dbReference type="ChEBI" id="CHEBI:43474"/>
        <dbReference type="ChEBI" id="CHEBI:61977"/>
        <dbReference type="EC" id="3.1.3.16"/>
    </reaction>
</comment>
<dbReference type="Pfam" id="PF00397">
    <property type="entry name" value="WW"/>
    <property type="match status" value="1"/>
</dbReference>
<dbReference type="InterPro" id="IPR001932">
    <property type="entry name" value="PPM-type_phosphatase-like_dom"/>
</dbReference>
<dbReference type="SMART" id="SM00456">
    <property type="entry name" value="WW"/>
    <property type="match status" value="1"/>
</dbReference>
<keyword evidence="3" id="KW-0732">Signal</keyword>
<dbReference type="InterPro" id="IPR001202">
    <property type="entry name" value="WW_dom"/>
</dbReference>
<accession>A0A7S3P7Y6</accession>
<dbReference type="EC" id="3.1.3.16" evidence="1"/>
<comment type="cofactor">
    <cofactor evidence="1">
        <name>Mn(2+)</name>
        <dbReference type="ChEBI" id="CHEBI:29035"/>
    </cofactor>
</comment>
<feature type="chain" id="PRO_5030943579" description="Protein phosphatase" evidence="3">
    <location>
        <begin position="20"/>
        <end position="477"/>
    </location>
</feature>
<dbReference type="InterPro" id="IPR039123">
    <property type="entry name" value="PPTC7"/>
</dbReference>
<feature type="region of interest" description="Disordered" evidence="2">
    <location>
        <begin position="440"/>
        <end position="459"/>
    </location>
</feature>
<sequence length="477" mass="52651">MAGYKLILFLASLCASTTAFTLPGRGTPPSLSSATTSQVQRQGKVSSSPRRTSQSQTLLFNLPRPLAMEGDWTAYLDEESTGLIYYFNGKTGESRWEPPTNTFPIVNLPEDMRRKAEVKRLAYIRKVQESEIQMEGDGGDTITKVEEAKEEKSGERWFDFLFEEAEEKVVEEKPAVEQEPAAEQEEQPNWFSGVFRAAAEGAAQAAESIREEAASTAVDEKIEVVEPEVAPIKLEMATCVLPHPQKIFWGGEDAVFTAGRTFGVFDGVSGARKLDGVPLYSKTLATEMRKRCNEDRGFSLQDMQKFLQESREIADQSSTGASTALVASITEDGFLRALNVGDSTCLVIRNGRVVSKTREISHFFECPYQLSVDSPDKPRDGTKLNIELVRGDLIVMGSDGIFDNLSDDEILEAIEKVNTPKLGQIAKRLADRSRKVSLNRRAETPYAKQAKKNGDPDYADGVGGKLDDVSCIVVRYA</sequence>
<dbReference type="PROSITE" id="PS50020">
    <property type="entry name" value="WW_DOMAIN_2"/>
    <property type="match status" value="1"/>
</dbReference>
<keyword evidence="1" id="KW-0464">Manganese</keyword>
<dbReference type="Gene3D" id="2.20.70.10">
    <property type="match status" value="1"/>
</dbReference>
<dbReference type="EMBL" id="HBIM01010931">
    <property type="protein sequence ID" value="CAE0411787.1"/>
    <property type="molecule type" value="Transcribed_RNA"/>
</dbReference>
<feature type="region of interest" description="Disordered" evidence="2">
    <location>
        <begin position="25"/>
        <end position="54"/>
    </location>
</feature>
<dbReference type="Gene3D" id="3.60.40.10">
    <property type="entry name" value="PPM-type phosphatase domain"/>
    <property type="match status" value="1"/>
</dbReference>
<keyword evidence="1" id="KW-0378">Hydrolase</keyword>
<keyword evidence="1" id="KW-0904">Protein phosphatase</keyword>
<dbReference type="SMART" id="SM00332">
    <property type="entry name" value="PP2Cc"/>
    <property type="match status" value="1"/>
</dbReference>
<evidence type="ECO:0000259" key="4">
    <source>
        <dbReference type="PROSITE" id="PS50020"/>
    </source>
</evidence>
<keyword evidence="1" id="KW-0460">Magnesium</keyword>
<keyword evidence="1" id="KW-0479">Metal-binding</keyword>
<feature type="domain" description="PPM-type phosphatase" evidence="5">
    <location>
        <begin position="238"/>
        <end position="476"/>
    </location>
</feature>
<evidence type="ECO:0000256" key="1">
    <source>
        <dbReference type="RuleBase" id="RU366020"/>
    </source>
</evidence>
<reference evidence="6" key="1">
    <citation type="submission" date="2021-01" db="EMBL/GenBank/DDBJ databases">
        <authorList>
            <person name="Corre E."/>
            <person name="Pelletier E."/>
            <person name="Niang G."/>
            <person name="Scheremetjew M."/>
            <person name="Finn R."/>
            <person name="Kale V."/>
            <person name="Holt S."/>
            <person name="Cochrane G."/>
            <person name="Meng A."/>
            <person name="Brown T."/>
            <person name="Cohen L."/>
        </authorList>
    </citation>
    <scope>NUCLEOTIDE SEQUENCE</scope>
    <source>
        <strain evidence="6">CCMP127</strain>
    </source>
</reference>
<evidence type="ECO:0000259" key="5">
    <source>
        <dbReference type="PROSITE" id="PS51746"/>
    </source>
</evidence>
<evidence type="ECO:0000256" key="2">
    <source>
        <dbReference type="SAM" id="MobiDB-lite"/>
    </source>
</evidence>
<proteinExistence type="inferred from homology"/>
<organism evidence="6">
    <name type="scientific">Amphora coffeiformis</name>
    <dbReference type="NCBI Taxonomy" id="265554"/>
    <lineage>
        <taxon>Eukaryota</taxon>
        <taxon>Sar</taxon>
        <taxon>Stramenopiles</taxon>
        <taxon>Ochrophyta</taxon>
        <taxon>Bacillariophyta</taxon>
        <taxon>Bacillariophyceae</taxon>
        <taxon>Bacillariophycidae</taxon>
        <taxon>Thalassiophysales</taxon>
        <taxon>Catenulaceae</taxon>
        <taxon>Amphora</taxon>
    </lineage>
</organism>
<dbReference type="GO" id="GO:0046872">
    <property type="term" value="F:metal ion binding"/>
    <property type="evidence" value="ECO:0007669"/>
    <property type="project" value="UniProtKB-UniRule"/>
</dbReference>
<dbReference type="PROSITE" id="PS51746">
    <property type="entry name" value="PPM_2"/>
    <property type="match status" value="1"/>
</dbReference>
<feature type="domain" description="WW" evidence="4">
    <location>
        <begin position="66"/>
        <end position="101"/>
    </location>
</feature>
<dbReference type="PANTHER" id="PTHR12320:SF1">
    <property type="entry name" value="PROTEIN PHOSPHATASE PTC7 HOMOLOG"/>
    <property type="match status" value="1"/>
</dbReference>
<dbReference type="SUPFAM" id="SSF81606">
    <property type="entry name" value="PP2C-like"/>
    <property type="match status" value="1"/>
</dbReference>
<evidence type="ECO:0000313" key="6">
    <source>
        <dbReference type="EMBL" id="CAE0411787.1"/>
    </source>
</evidence>
<comment type="catalytic activity">
    <reaction evidence="1">
        <text>O-phospho-L-seryl-[protein] + H2O = L-seryl-[protein] + phosphate</text>
        <dbReference type="Rhea" id="RHEA:20629"/>
        <dbReference type="Rhea" id="RHEA-COMP:9863"/>
        <dbReference type="Rhea" id="RHEA-COMP:11604"/>
        <dbReference type="ChEBI" id="CHEBI:15377"/>
        <dbReference type="ChEBI" id="CHEBI:29999"/>
        <dbReference type="ChEBI" id="CHEBI:43474"/>
        <dbReference type="ChEBI" id="CHEBI:83421"/>
        <dbReference type="EC" id="3.1.3.16"/>
    </reaction>
</comment>
<dbReference type="AlphaFoldDB" id="A0A7S3P7Y6"/>
<dbReference type="GO" id="GO:0004722">
    <property type="term" value="F:protein serine/threonine phosphatase activity"/>
    <property type="evidence" value="ECO:0007669"/>
    <property type="project" value="UniProtKB-EC"/>
</dbReference>
<evidence type="ECO:0000256" key="3">
    <source>
        <dbReference type="SAM" id="SignalP"/>
    </source>
</evidence>
<dbReference type="SUPFAM" id="SSF51045">
    <property type="entry name" value="WW domain"/>
    <property type="match status" value="1"/>
</dbReference>
<dbReference type="InterPro" id="IPR036020">
    <property type="entry name" value="WW_dom_sf"/>
</dbReference>
<dbReference type="InterPro" id="IPR036457">
    <property type="entry name" value="PPM-type-like_dom_sf"/>
</dbReference>
<dbReference type="CDD" id="cd00201">
    <property type="entry name" value="WW"/>
    <property type="match status" value="1"/>
</dbReference>
<comment type="cofactor">
    <cofactor evidence="1">
        <name>Mg(2+)</name>
        <dbReference type="ChEBI" id="CHEBI:18420"/>
    </cofactor>
</comment>
<feature type="compositionally biased region" description="Polar residues" evidence="2">
    <location>
        <begin position="29"/>
        <end position="45"/>
    </location>
</feature>
<comment type="similarity">
    <text evidence="1">Belongs to the PP2C family.</text>
</comment>